<evidence type="ECO:0000256" key="6">
    <source>
        <dbReference type="ARBA" id="ARBA00023163"/>
    </source>
</evidence>
<proteinExistence type="predicted"/>
<evidence type="ECO:0000256" key="3">
    <source>
        <dbReference type="ARBA" id="ARBA00022833"/>
    </source>
</evidence>
<dbReference type="GO" id="GO:0003677">
    <property type="term" value="F:DNA binding"/>
    <property type="evidence" value="ECO:0007669"/>
    <property type="project" value="UniProtKB-KW"/>
</dbReference>
<dbReference type="PROSITE" id="PS51293">
    <property type="entry name" value="SANT"/>
    <property type="match status" value="1"/>
</dbReference>
<dbReference type="InterPro" id="IPR000433">
    <property type="entry name" value="Znf_ZZ"/>
</dbReference>
<protein>
    <submittedName>
        <fullName evidence="12">Component of the RSC chromatin remodeling complex</fullName>
    </submittedName>
</protein>
<dbReference type="OrthoDB" id="118550at2759"/>
<keyword evidence="4" id="KW-0805">Transcription regulation</keyword>
<dbReference type="GO" id="GO:0008270">
    <property type="term" value="F:zinc ion binding"/>
    <property type="evidence" value="ECO:0007669"/>
    <property type="project" value="UniProtKB-KW"/>
</dbReference>
<dbReference type="EMBL" id="MU004236">
    <property type="protein sequence ID" value="KAF2668367.1"/>
    <property type="molecule type" value="Genomic_DNA"/>
</dbReference>
<dbReference type="GO" id="GO:0006338">
    <property type="term" value="P:chromatin remodeling"/>
    <property type="evidence" value="ECO:0007669"/>
    <property type="project" value="UniProtKB-ARBA"/>
</dbReference>
<dbReference type="FunFam" id="1.10.10.60:FF:000014">
    <property type="entry name" value="SWI/SNF complex subunit SMARCC2 isoform C"/>
    <property type="match status" value="1"/>
</dbReference>
<dbReference type="CDD" id="cd00167">
    <property type="entry name" value="SANT"/>
    <property type="match status" value="1"/>
</dbReference>
<dbReference type="PROSITE" id="PS50090">
    <property type="entry name" value="MYB_LIKE"/>
    <property type="match status" value="1"/>
</dbReference>
<organism evidence="12 13">
    <name type="scientific">Microthyrium microscopicum</name>
    <dbReference type="NCBI Taxonomy" id="703497"/>
    <lineage>
        <taxon>Eukaryota</taxon>
        <taxon>Fungi</taxon>
        <taxon>Dikarya</taxon>
        <taxon>Ascomycota</taxon>
        <taxon>Pezizomycotina</taxon>
        <taxon>Dothideomycetes</taxon>
        <taxon>Dothideomycetes incertae sedis</taxon>
        <taxon>Microthyriales</taxon>
        <taxon>Microthyriaceae</taxon>
        <taxon>Microthyrium</taxon>
    </lineage>
</organism>
<feature type="region of interest" description="Disordered" evidence="8">
    <location>
        <begin position="232"/>
        <end position="289"/>
    </location>
</feature>
<evidence type="ECO:0000259" key="9">
    <source>
        <dbReference type="PROSITE" id="PS50090"/>
    </source>
</evidence>
<keyword evidence="3" id="KW-0862">Zinc</keyword>
<accession>A0A6A6UA94</accession>
<sequence>MADDTVGASTPVQDVDTSMADDADVPVKKSPEEGAAIPEETANTGELPDAEDAEGVADAVDDTEAGEKKDGETADNPAEQALNKSALESAARSHLMEQAHTIILPSYSTWFDMNTIHSIEKKNLPEWFNGRNRSKTSATYKDTRDFMINTYRLNPAEYLTFTACRRNLCGDVCAIMRVHAFLEQWGLINYQVDPETRPSAIGPPFTGHFRLTADTPRGIQPHQPAPKSMILAGKPHPQTERLASSTPAPKSELTTQVRRNVYESNGKDATPSDSKAKATNGEASTNGTVDKALEESLKEEITKIYCHVCGNDCTRARYHNSKATPKYDICPPCFREHKFPQNVEYGDFTEMENKDYSIIPDRESEWSDEDLLLLLEGLEMYDEDWSKIADHVGSRTREECVLKFLQLQIEDEFVEPDPSDAEKPAVAMSYMGEGRAPFSQLFNPVLSTMAYLAGIADPNVTAAAVGKSVQQMQENMRARIENGATKSQKGKEKAAASGATAEGDKSSDAMDIEESSAVVTKDKNSLATHPMTTVPFALASARASALASHEERNLTRLVHTATNLQTQKLELKLQQFSEMENLLKLERKDLERRRQSLFLERLEFQRRMKLVEESFEKALSLGPDEGMAAVRETIKGAVNKGNMTVDKARGVDEIEPLGSDDTGFKQFTV</sequence>
<dbReference type="Pfam" id="PF04433">
    <property type="entry name" value="SWIRM"/>
    <property type="match status" value="1"/>
</dbReference>
<dbReference type="Gene3D" id="1.10.10.60">
    <property type="entry name" value="Homeodomain-like"/>
    <property type="match status" value="1"/>
</dbReference>
<dbReference type="InterPro" id="IPR009057">
    <property type="entry name" value="Homeodomain-like_sf"/>
</dbReference>
<evidence type="ECO:0000313" key="12">
    <source>
        <dbReference type="EMBL" id="KAF2668367.1"/>
    </source>
</evidence>
<dbReference type="SMART" id="SM00717">
    <property type="entry name" value="SANT"/>
    <property type="match status" value="1"/>
</dbReference>
<feature type="compositionally biased region" description="Polar residues" evidence="8">
    <location>
        <begin position="241"/>
        <end position="258"/>
    </location>
</feature>
<feature type="compositionally biased region" description="Polar residues" evidence="8">
    <location>
        <begin position="7"/>
        <end position="16"/>
    </location>
</feature>
<evidence type="ECO:0000259" key="10">
    <source>
        <dbReference type="PROSITE" id="PS50934"/>
    </source>
</evidence>
<dbReference type="Pfam" id="PF00249">
    <property type="entry name" value="Myb_DNA-binding"/>
    <property type="match status" value="1"/>
</dbReference>
<evidence type="ECO:0000256" key="8">
    <source>
        <dbReference type="SAM" id="MobiDB-lite"/>
    </source>
</evidence>
<feature type="region of interest" description="Disordered" evidence="8">
    <location>
        <begin position="481"/>
        <end position="516"/>
    </location>
</feature>
<evidence type="ECO:0000256" key="2">
    <source>
        <dbReference type="ARBA" id="ARBA00022771"/>
    </source>
</evidence>
<dbReference type="InterPro" id="IPR036388">
    <property type="entry name" value="WH-like_DNA-bd_sf"/>
</dbReference>
<dbReference type="InterPro" id="IPR032451">
    <property type="entry name" value="SMARCC_C"/>
</dbReference>
<feature type="domain" description="SANT" evidence="11">
    <location>
        <begin position="361"/>
        <end position="412"/>
    </location>
</feature>
<dbReference type="PANTHER" id="PTHR12802">
    <property type="entry name" value="SWI/SNF COMPLEX-RELATED"/>
    <property type="match status" value="1"/>
</dbReference>
<dbReference type="GO" id="GO:0016514">
    <property type="term" value="C:SWI/SNF complex"/>
    <property type="evidence" value="ECO:0007669"/>
    <property type="project" value="TreeGrafter"/>
</dbReference>
<dbReference type="PROSITE" id="PS50934">
    <property type="entry name" value="SWIRM"/>
    <property type="match status" value="1"/>
</dbReference>
<feature type="domain" description="Myb-like" evidence="9">
    <location>
        <begin position="362"/>
        <end position="408"/>
    </location>
</feature>
<keyword evidence="13" id="KW-1185">Reference proteome</keyword>
<dbReference type="AlphaFoldDB" id="A0A6A6UA94"/>
<evidence type="ECO:0000259" key="11">
    <source>
        <dbReference type="PROSITE" id="PS51293"/>
    </source>
</evidence>
<keyword evidence="5" id="KW-0238">DNA-binding</keyword>
<name>A0A6A6UA94_9PEZI</name>
<dbReference type="InterPro" id="IPR017884">
    <property type="entry name" value="SANT_dom"/>
</dbReference>
<gene>
    <name evidence="12" type="ORF">BT63DRAFT_425687</name>
</gene>
<keyword evidence="1" id="KW-0479">Metal-binding</keyword>
<evidence type="ECO:0000256" key="5">
    <source>
        <dbReference type="ARBA" id="ARBA00023125"/>
    </source>
</evidence>
<feature type="region of interest" description="Disordered" evidence="8">
    <location>
        <begin position="1"/>
        <end position="80"/>
    </location>
</feature>
<dbReference type="Gene3D" id="1.10.10.10">
    <property type="entry name" value="Winged helix-like DNA-binding domain superfamily/Winged helix DNA-binding domain"/>
    <property type="match status" value="1"/>
</dbReference>
<dbReference type="InterPro" id="IPR001005">
    <property type="entry name" value="SANT/Myb"/>
</dbReference>
<dbReference type="Proteomes" id="UP000799302">
    <property type="component" value="Unassembled WGS sequence"/>
</dbReference>
<feature type="compositionally biased region" description="Acidic residues" evidence="8">
    <location>
        <begin position="48"/>
        <end position="64"/>
    </location>
</feature>
<dbReference type="PANTHER" id="PTHR12802:SF41">
    <property type="entry name" value="BRAHMA ASSOCIATED PROTEIN 155 KDA"/>
    <property type="match status" value="1"/>
</dbReference>
<keyword evidence="6" id="KW-0804">Transcription</keyword>
<dbReference type="SMART" id="SM00291">
    <property type="entry name" value="ZnF_ZZ"/>
    <property type="match status" value="1"/>
</dbReference>
<keyword evidence="7" id="KW-0539">Nucleus</keyword>
<dbReference type="GO" id="GO:0042393">
    <property type="term" value="F:histone binding"/>
    <property type="evidence" value="ECO:0007669"/>
    <property type="project" value="TreeGrafter"/>
</dbReference>
<evidence type="ECO:0000256" key="7">
    <source>
        <dbReference type="ARBA" id="ARBA00023242"/>
    </source>
</evidence>
<dbReference type="Pfam" id="PF16495">
    <property type="entry name" value="SWIRM-assoc_1"/>
    <property type="match status" value="1"/>
</dbReference>
<dbReference type="FunFam" id="1.10.10.10:FF:000020">
    <property type="entry name" value="SWI/SNF complex subunit SMARCC2 isoform c"/>
    <property type="match status" value="1"/>
</dbReference>
<dbReference type="SUPFAM" id="SSF46689">
    <property type="entry name" value="Homeodomain-like"/>
    <property type="match status" value="2"/>
</dbReference>
<dbReference type="GO" id="GO:0045893">
    <property type="term" value="P:positive regulation of DNA-templated transcription"/>
    <property type="evidence" value="ECO:0007669"/>
    <property type="project" value="TreeGrafter"/>
</dbReference>
<feature type="domain" description="SWIRM" evidence="10">
    <location>
        <begin position="102"/>
        <end position="199"/>
    </location>
</feature>
<evidence type="ECO:0000256" key="1">
    <source>
        <dbReference type="ARBA" id="ARBA00022723"/>
    </source>
</evidence>
<keyword evidence="2" id="KW-0863">Zinc-finger</keyword>
<dbReference type="Pfam" id="PF00569">
    <property type="entry name" value="ZZ"/>
    <property type="match status" value="1"/>
</dbReference>
<evidence type="ECO:0000313" key="13">
    <source>
        <dbReference type="Proteomes" id="UP000799302"/>
    </source>
</evidence>
<evidence type="ECO:0000256" key="4">
    <source>
        <dbReference type="ARBA" id="ARBA00023015"/>
    </source>
</evidence>
<dbReference type="InterPro" id="IPR007526">
    <property type="entry name" value="SWIRM"/>
</dbReference>
<reference evidence="12" key="1">
    <citation type="journal article" date="2020" name="Stud. Mycol.">
        <title>101 Dothideomycetes genomes: a test case for predicting lifestyles and emergence of pathogens.</title>
        <authorList>
            <person name="Haridas S."/>
            <person name="Albert R."/>
            <person name="Binder M."/>
            <person name="Bloem J."/>
            <person name="Labutti K."/>
            <person name="Salamov A."/>
            <person name="Andreopoulos B."/>
            <person name="Baker S."/>
            <person name="Barry K."/>
            <person name="Bills G."/>
            <person name="Bluhm B."/>
            <person name="Cannon C."/>
            <person name="Castanera R."/>
            <person name="Culley D."/>
            <person name="Daum C."/>
            <person name="Ezra D."/>
            <person name="Gonzalez J."/>
            <person name="Henrissat B."/>
            <person name="Kuo A."/>
            <person name="Liang C."/>
            <person name="Lipzen A."/>
            <person name="Lutzoni F."/>
            <person name="Magnuson J."/>
            <person name="Mondo S."/>
            <person name="Nolan M."/>
            <person name="Ohm R."/>
            <person name="Pangilinan J."/>
            <person name="Park H.-J."/>
            <person name="Ramirez L."/>
            <person name="Alfaro M."/>
            <person name="Sun H."/>
            <person name="Tritt A."/>
            <person name="Yoshinaga Y."/>
            <person name="Zwiers L.-H."/>
            <person name="Turgeon B."/>
            <person name="Goodwin S."/>
            <person name="Spatafora J."/>
            <person name="Crous P."/>
            <person name="Grigoriev I."/>
        </authorList>
    </citation>
    <scope>NUCLEOTIDE SEQUENCE</scope>
    <source>
        <strain evidence="12">CBS 115976</strain>
    </source>
</reference>